<dbReference type="SUPFAM" id="SSF47384">
    <property type="entry name" value="Homodimeric domain of signal transducing histidine kinase"/>
    <property type="match status" value="1"/>
</dbReference>
<evidence type="ECO:0000256" key="10">
    <source>
        <dbReference type="ARBA" id="ARBA00022840"/>
    </source>
</evidence>
<dbReference type="SUPFAM" id="SSF55874">
    <property type="entry name" value="ATPase domain of HSP90 chaperone/DNA topoisomerase II/histidine kinase"/>
    <property type="match status" value="1"/>
</dbReference>
<dbReference type="InterPro" id="IPR003661">
    <property type="entry name" value="HisK_dim/P_dom"/>
</dbReference>
<evidence type="ECO:0000256" key="5">
    <source>
        <dbReference type="ARBA" id="ARBA00022553"/>
    </source>
</evidence>
<evidence type="ECO:0000259" key="16">
    <source>
        <dbReference type="PROSITE" id="PS50885"/>
    </source>
</evidence>
<gene>
    <name evidence="17" type="ORF">G6047_07860</name>
</gene>
<dbReference type="SMART" id="SM00304">
    <property type="entry name" value="HAMP"/>
    <property type="match status" value="1"/>
</dbReference>
<dbReference type="InterPro" id="IPR003660">
    <property type="entry name" value="HAMP_dom"/>
</dbReference>
<evidence type="ECO:0000256" key="1">
    <source>
        <dbReference type="ARBA" id="ARBA00000085"/>
    </source>
</evidence>
<dbReference type="Pfam" id="PF00512">
    <property type="entry name" value="HisKA"/>
    <property type="match status" value="1"/>
</dbReference>
<dbReference type="InterPro" id="IPR005467">
    <property type="entry name" value="His_kinase_dom"/>
</dbReference>
<evidence type="ECO:0000259" key="15">
    <source>
        <dbReference type="PROSITE" id="PS50109"/>
    </source>
</evidence>
<dbReference type="CDD" id="cd06225">
    <property type="entry name" value="HAMP"/>
    <property type="match status" value="1"/>
</dbReference>
<comment type="catalytic activity">
    <reaction evidence="1">
        <text>ATP + protein L-histidine = ADP + protein N-phospho-L-histidine.</text>
        <dbReference type="EC" id="2.7.13.3"/>
    </reaction>
</comment>
<keyword evidence="5" id="KW-0597">Phosphoprotein</keyword>
<evidence type="ECO:0000256" key="11">
    <source>
        <dbReference type="ARBA" id="ARBA00022989"/>
    </source>
</evidence>
<evidence type="ECO:0000256" key="4">
    <source>
        <dbReference type="ARBA" id="ARBA00022475"/>
    </source>
</evidence>
<evidence type="ECO:0000256" key="9">
    <source>
        <dbReference type="ARBA" id="ARBA00022777"/>
    </source>
</evidence>
<dbReference type="Gene3D" id="3.30.565.10">
    <property type="entry name" value="Histidine kinase-like ATPase, C-terminal domain"/>
    <property type="match status" value="1"/>
</dbReference>
<keyword evidence="11 14" id="KW-1133">Transmembrane helix</keyword>
<evidence type="ECO:0000256" key="7">
    <source>
        <dbReference type="ARBA" id="ARBA00022692"/>
    </source>
</evidence>
<reference evidence="17" key="1">
    <citation type="submission" date="2020-02" db="EMBL/GenBank/DDBJ databases">
        <title>Flavobacterium sp. genome.</title>
        <authorList>
            <person name="Jung H.S."/>
            <person name="Baek J.H."/>
            <person name="Jeon C.O."/>
        </authorList>
    </citation>
    <scope>NUCLEOTIDE SEQUENCE</scope>
    <source>
        <strain evidence="17">SE-s28</strain>
    </source>
</reference>
<dbReference type="InterPro" id="IPR003594">
    <property type="entry name" value="HATPase_dom"/>
</dbReference>
<dbReference type="PANTHER" id="PTHR45528:SF1">
    <property type="entry name" value="SENSOR HISTIDINE KINASE CPXA"/>
    <property type="match status" value="1"/>
</dbReference>
<dbReference type="InterPro" id="IPR036097">
    <property type="entry name" value="HisK_dim/P_sf"/>
</dbReference>
<dbReference type="Gene3D" id="1.10.287.130">
    <property type="match status" value="1"/>
</dbReference>
<keyword evidence="4" id="KW-1003">Cell membrane</keyword>
<evidence type="ECO:0000256" key="2">
    <source>
        <dbReference type="ARBA" id="ARBA00004651"/>
    </source>
</evidence>
<keyword evidence="6" id="KW-0808">Transferase</keyword>
<evidence type="ECO:0000256" key="3">
    <source>
        <dbReference type="ARBA" id="ARBA00012438"/>
    </source>
</evidence>
<evidence type="ECO:0000256" key="8">
    <source>
        <dbReference type="ARBA" id="ARBA00022741"/>
    </source>
</evidence>
<dbReference type="InterPro" id="IPR050398">
    <property type="entry name" value="HssS/ArlS-like"/>
</dbReference>
<keyword evidence="18" id="KW-1185">Reference proteome</keyword>
<dbReference type="EC" id="2.7.13.3" evidence="3"/>
<keyword evidence="12" id="KW-0902">Two-component regulatory system</keyword>
<feature type="domain" description="HAMP" evidence="16">
    <location>
        <begin position="56"/>
        <end position="109"/>
    </location>
</feature>
<keyword evidence="7 14" id="KW-0812">Transmembrane</keyword>
<feature type="transmembrane region" description="Helical" evidence="14">
    <location>
        <begin position="31"/>
        <end position="55"/>
    </location>
</feature>
<dbReference type="Gene3D" id="6.10.340.10">
    <property type="match status" value="1"/>
</dbReference>
<feature type="domain" description="Histidine kinase" evidence="15">
    <location>
        <begin position="117"/>
        <end position="329"/>
    </location>
</feature>
<accession>A0A972JI90</accession>
<dbReference type="CDD" id="cd00082">
    <property type="entry name" value="HisKA"/>
    <property type="match status" value="1"/>
</dbReference>
<dbReference type="GO" id="GO:0005524">
    <property type="term" value="F:ATP binding"/>
    <property type="evidence" value="ECO:0007669"/>
    <property type="project" value="UniProtKB-KW"/>
</dbReference>
<keyword evidence="9 17" id="KW-0418">Kinase</keyword>
<evidence type="ECO:0000256" key="14">
    <source>
        <dbReference type="SAM" id="Phobius"/>
    </source>
</evidence>
<evidence type="ECO:0000256" key="6">
    <source>
        <dbReference type="ARBA" id="ARBA00022679"/>
    </source>
</evidence>
<dbReference type="AlphaFoldDB" id="A0A972JI90"/>
<organism evidence="17 18">
    <name type="scientific">Flavobacterium silvaticum</name>
    <dbReference type="NCBI Taxonomy" id="1852020"/>
    <lineage>
        <taxon>Bacteria</taxon>
        <taxon>Pseudomonadati</taxon>
        <taxon>Bacteroidota</taxon>
        <taxon>Flavobacteriia</taxon>
        <taxon>Flavobacteriales</taxon>
        <taxon>Flavobacteriaceae</taxon>
        <taxon>Flavobacterium</taxon>
    </lineage>
</organism>
<evidence type="ECO:0000256" key="12">
    <source>
        <dbReference type="ARBA" id="ARBA00023012"/>
    </source>
</evidence>
<dbReference type="SMART" id="SM00387">
    <property type="entry name" value="HATPase_c"/>
    <property type="match status" value="1"/>
</dbReference>
<dbReference type="GO" id="GO:0005886">
    <property type="term" value="C:plasma membrane"/>
    <property type="evidence" value="ECO:0007669"/>
    <property type="project" value="UniProtKB-SubCell"/>
</dbReference>
<evidence type="ECO:0000313" key="18">
    <source>
        <dbReference type="Proteomes" id="UP000712080"/>
    </source>
</evidence>
<comment type="subcellular location">
    <subcellularLocation>
        <location evidence="2">Cell membrane</location>
        <topology evidence="2">Multi-pass membrane protein</topology>
    </subcellularLocation>
</comment>
<protein>
    <recommendedName>
        <fullName evidence="3">histidine kinase</fullName>
        <ecNumber evidence="3">2.7.13.3</ecNumber>
    </recommendedName>
</protein>
<dbReference type="InterPro" id="IPR004358">
    <property type="entry name" value="Sig_transdc_His_kin-like_C"/>
</dbReference>
<dbReference type="PROSITE" id="PS50885">
    <property type="entry name" value="HAMP"/>
    <property type="match status" value="1"/>
</dbReference>
<dbReference type="Proteomes" id="UP000712080">
    <property type="component" value="Unassembled WGS sequence"/>
</dbReference>
<dbReference type="PROSITE" id="PS50109">
    <property type="entry name" value="HIS_KIN"/>
    <property type="match status" value="1"/>
</dbReference>
<dbReference type="GO" id="GO:0000155">
    <property type="term" value="F:phosphorelay sensor kinase activity"/>
    <property type="evidence" value="ECO:0007669"/>
    <property type="project" value="InterPro"/>
</dbReference>
<dbReference type="InterPro" id="IPR036890">
    <property type="entry name" value="HATPase_C_sf"/>
</dbReference>
<dbReference type="Pfam" id="PF02518">
    <property type="entry name" value="HATPase_c"/>
    <property type="match status" value="1"/>
</dbReference>
<comment type="caution">
    <text evidence="17">The sequence shown here is derived from an EMBL/GenBank/DDBJ whole genome shotgun (WGS) entry which is preliminary data.</text>
</comment>
<dbReference type="CDD" id="cd00075">
    <property type="entry name" value="HATPase"/>
    <property type="match status" value="1"/>
</dbReference>
<keyword evidence="8" id="KW-0547">Nucleotide-binding</keyword>
<dbReference type="SMART" id="SM00388">
    <property type="entry name" value="HisKA"/>
    <property type="match status" value="1"/>
</dbReference>
<evidence type="ECO:0000313" key="17">
    <source>
        <dbReference type="EMBL" id="NMH27943.1"/>
    </source>
</evidence>
<dbReference type="RefSeq" id="WP_169527049.1">
    <property type="nucleotide sequence ID" value="NZ_JAAMPU010000103.1"/>
</dbReference>
<dbReference type="Pfam" id="PF00672">
    <property type="entry name" value="HAMP"/>
    <property type="match status" value="1"/>
</dbReference>
<keyword evidence="10" id="KW-0067">ATP-binding</keyword>
<dbReference type="EMBL" id="JAAMPU010000103">
    <property type="protein sequence ID" value="NMH27943.1"/>
    <property type="molecule type" value="Genomic_DNA"/>
</dbReference>
<dbReference type="PANTHER" id="PTHR45528">
    <property type="entry name" value="SENSOR HISTIDINE KINASE CPXA"/>
    <property type="match status" value="1"/>
</dbReference>
<proteinExistence type="predicted"/>
<sequence length="329" mass="37354">MVGVFYDFKGTNDYYVLVAAEDKYGHQQLDFLMKILVLSFLLGTALVWFSTYTFIRKQLKPLDDFQNKITDITALKLNNPLPVGKESDEITILTKAFNEMMIRIDTSFNAQKEFTANASHELRTPVSRLSLQLESVLRQGGHSAETVDYLKSMRTDLEQVGDLIQSLLLLARMNEQAKKLLTPERVDEVIFTAFDKVKKTHPDFHMNFEISGDDTNLEISGTKSLLEIVFVNLLRNAYLYSDDKNVNVRISPNPDGLQLLIENSGKTIPQDEQQKIFEPFMRGVNSGVIQGSGLGLRIVKRILDYHGASISYQSETSFHVFIVQFPQSI</sequence>
<keyword evidence="13 14" id="KW-0472">Membrane</keyword>
<dbReference type="PRINTS" id="PR00344">
    <property type="entry name" value="BCTRLSENSOR"/>
</dbReference>
<evidence type="ECO:0000256" key="13">
    <source>
        <dbReference type="ARBA" id="ARBA00023136"/>
    </source>
</evidence>
<name>A0A972JI90_9FLAO</name>